<dbReference type="Gene3D" id="1.10.3470.10">
    <property type="entry name" value="ABC transporter involved in vitamin B12 uptake, BtuC"/>
    <property type="match status" value="1"/>
</dbReference>
<feature type="transmembrane region" description="Helical" evidence="8">
    <location>
        <begin position="12"/>
        <end position="36"/>
    </location>
</feature>
<comment type="subcellular location">
    <subcellularLocation>
        <location evidence="1">Cell membrane</location>
        <topology evidence="1">Multi-pass membrane protein</topology>
    </subcellularLocation>
</comment>
<dbReference type="Pfam" id="PF01032">
    <property type="entry name" value="FecCD"/>
    <property type="match status" value="1"/>
</dbReference>
<feature type="transmembrane region" description="Helical" evidence="8">
    <location>
        <begin position="94"/>
        <end position="115"/>
    </location>
</feature>
<feature type="transmembrane region" description="Helical" evidence="8">
    <location>
        <begin position="245"/>
        <end position="271"/>
    </location>
</feature>
<dbReference type="CDD" id="cd06550">
    <property type="entry name" value="TM_ABC_iron-siderophores_like"/>
    <property type="match status" value="1"/>
</dbReference>
<evidence type="ECO:0000256" key="2">
    <source>
        <dbReference type="ARBA" id="ARBA00007935"/>
    </source>
</evidence>
<feature type="transmembrane region" description="Helical" evidence="8">
    <location>
        <begin position="313"/>
        <end position="333"/>
    </location>
</feature>
<evidence type="ECO:0000256" key="5">
    <source>
        <dbReference type="ARBA" id="ARBA00022692"/>
    </source>
</evidence>
<evidence type="ECO:0000256" key="8">
    <source>
        <dbReference type="SAM" id="Phobius"/>
    </source>
</evidence>
<evidence type="ECO:0000313" key="9">
    <source>
        <dbReference type="EMBL" id="MBP2257509.1"/>
    </source>
</evidence>
<dbReference type="InterPro" id="IPR037294">
    <property type="entry name" value="ABC_BtuC-like"/>
</dbReference>
<dbReference type="EMBL" id="JAGIKX010000009">
    <property type="protein sequence ID" value="MBP2257509.1"/>
    <property type="molecule type" value="Genomic_DNA"/>
</dbReference>
<feature type="transmembrane region" description="Helical" evidence="8">
    <location>
        <begin position="283"/>
        <end position="301"/>
    </location>
</feature>
<keyword evidence="4" id="KW-1003">Cell membrane</keyword>
<dbReference type="PANTHER" id="PTHR30472">
    <property type="entry name" value="FERRIC ENTEROBACTIN TRANSPORT SYSTEM PERMEASE PROTEIN"/>
    <property type="match status" value="1"/>
</dbReference>
<dbReference type="PRINTS" id="PR00173">
    <property type="entry name" value="EDTRNSPORT"/>
</dbReference>
<dbReference type="InterPro" id="IPR000522">
    <property type="entry name" value="ABC_transptr_permease_BtuC"/>
</dbReference>
<keyword evidence="10" id="KW-1185">Reference proteome</keyword>
<keyword evidence="7 8" id="KW-0472">Membrane</keyword>
<feature type="transmembrane region" description="Helical" evidence="8">
    <location>
        <begin position="197"/>
        <end position="217"/>
    </location>
</feature>
<comment type="similarity">
    <text evidence="2">Belongs to the binding-protein-dependent transport system permease family. FecCD subfamily.</text>
</comment>
<dbReference type="Proteomes" id="UP001519294">
    <property type="component" value="Unassembled WGS sequence"/>
</dbReference>
<keyword evidence="3" id="KW-0813">Transport</keyword>
<evidence type="ECO:0000256" key="3">
    <source>
        <dbReference type="ARBA" id="ARBA00022448"/>
    </source>
</evidence>
<sequence>MIHPAFIKKQRIFLFILIMLIIATMIVGAGVGYASISFDRIIPTLLGQGTFKEAFILFSIRLPRICITLLAGMALALSGAILQGITRNDLADPGIIGVNNGAGVAITVFFLFFPISSDTFVYLLPLVAFAGALCTTCLIYIFSYSKQSGLQPIKVILIGVGFSMALSGIMIVLMSSADQEKVDFIAKWIAGNIWGTDWPFVLAILPWLIILIPLTLYKANRLNLLHLSESAAIGVGVPVEKERITLLFIAVALAASAVSVTGGIAFIGLMAPHMAKAIIGPRNQLFIPLAILIGGWLLLLADTVGRNLTDPDGIPAGIMVALIGAPYFIYLLLKK</sequence>
<evidence type="ECO:0000256" key="4">
    <source>
        <dbReference type="ARBA" id="ARBA00022475"/>
    </source>
</evidence>
<dbReference type="PANTHER" id="PTHR30472:SF69">
    <property type="entry name" value="HEME-IRON TRANSPORT SYSTEM PERMEASE PROTEIN ISDF-RELATED"/>
    <property type="match status" value="1"/>
</dbReference>
<feature type="transmembrane region" description="Helical" evidence="8">
    <location>
        <begin position="155"/>
        <end position="177"/>
    </location>
</feature>
<evidence type="ECO:0000256" key="7">
    <source>
        <dbReference type="ARBA" id="ARBA00023136"/>
    </source>
</evidence>
<proteinExistence type="inferred from homology"/>
<feature type="transmembrane region" description="Helical" evidence="8">
    <location>
        <begin position="121"/>
        <end position="143"/>
    </location>
</feature>
<reference evidence="9 10" key="1">
    <citation type="submission" date="2021-03" db="EMBL/GenBank/DDBJ databases">
        <title>Genomic Encyclopedia of Type Strains, Phase IV (KMG-IV): sequencing the most valuable type-strain genomes for metagenomic binning, comparative biology and taxonomic classification.</title>
        <authorList>
            <person name="Goeker M."/>
        </authorList>
    </citation>
    <scope>NUCLEOTIDE SEQUENCE [LARGE SCALE GENOMIC DNA]</scope>
    <source>
        <strain evidence="9 10">DSM 25790</strain>
    </source>
</reference>
<keyword evidence="6 8" id="KW-1133">Transmembrane helix</keyword>
<dbReference type="RefSeq" id="WP_226371022.1">
    <property type="nucleotide sequence ID" value="NZ_JAGIKX010000009.1"/>
</dbReference>
<protein>
    <submittedName>
        <fullName evidence="9">Iron complex transport system permease protein</fullName>
    </submittedName>
</protein>
<dbReference type="SUPFAM" id="SSF81345">
    <property type="entry name" value="ABC transporter involved in vitamin B12 uptake, BtuC"/>
    <property type="match status" value="1"/>
</dbReference>
<feature type="transmembrane region" description="Helical" evidence="8">
    <location>
        <begin position="56"/>
        <end position="82"/>
    </location>
</feature>
<gene>
    <name evidence="9" type="ORF">J2Z81_001457</name>
</gene>
<keyword evidence="5 8" id="KW-0812">Transmembrane</keyword>
<name>A0ABS4S9G2_9BACI</name>
<evidence type="ECO:0000313" key="10">
    <source>
        <dbReference type="Proteomes" id="UP001519294"/>
    </source>
</evidence>
<comment type="caution">
    <text evidence="9">The sequence shown here is derived from an EMBL/GenBank/DDBJ whole genome shotgun (WGS) entry which is preliminary data.</text>
</comment>
<accession>A0ABS4S9G2</accession>
<evidence type="ECO:0000256" key="6">
    <source>
        <dbReference type="ARBA" id="ARBA00022989"/>
    </source>
</evidence>
<evidence type="ECO:0000256" key="1">
    <source>
        <dbReference type="ARBA" id="ARBA00004651"/>
    </source>
</evidence>
<organism evidence="9 10">
    <name type="scientific">Virgibacillus alimentarius</name>
    <dbReference type="NCBI Taxonomy" id="698769"/>
    <lineage>
        <taxon>Bacteria</taxon>
        <taxon>Bacillati</taxon>
        <taxon>Bacillota</taxon>
        <taxon>Bacilli</taxon>
        <taxon>Bacillales</taxon>
        <taxon>Bacillaceae</taxon>
        <taxon>Virgibacillus</taxon>
    </lineage>
</organism>